<name>A0A6J5L5Y4_9CAUD</name>
<sequence>MKYIITESQEMSIRKVKFFKEYLEKMLSEYTWFKGDVAIETKNWKLKDKTYLVYKIILNTNGRSYHSYEEGSEIEEKIGTMFSLLFPKDKDGDSTAVWDVLFV</sequence>
<accession>A0A6J5L5Y4</accession>
<organism evidence="1">
    <name type="scientific">uncultured Caudovirales phage</name>
    <dbReference type="NCBI Taxonomy" id="2100421"/>
    <lineage>
        <taxon>Viruses</taxon>
        <taxon>Duplodnaviria</taxon>
        <taxon>Heunggongvirae</taxon>
        <taxon>Uroviricota</taxon>
        <taxon>Caudoviricetes</taxon>
        <taxon>Peduoviridae</taxon>
        <taxon>Maltschvirus</taxon>
        <taxon>Maltschvirus maltsch</taxon>
    </lineage>
</organism>
<protein>
    <submittedName>
        <fullName evidence="1">Uncharacterized protein</fullName>
    </submittedName>
</protein>
<gene>
    <name evidence="1" type="ORF">UFOVP117_274</name>
</gene>
<proteinExistence type="predicted"/>
<reference evidence="1" key="1">
    <citation type="submission" date="2020-04" db="EMBL/GenBank/DDBJ databases">
        <authorList>
            <person name="Chiriac C."/>
            <person name="Salcher M."/>
            <person name="Ghai R."/>
            <person name="Kavagutti S V."/>
        </authorList>
    </citation>
    <scope>NUCLEOTIDE SEQUENCE</scope>
</reference>
<evidence type="ECO:0000313" key="1">
    <source>
        <dbReference type="EMBL" id="CAB4130138.1"/>
    </source>
</evidence>
<dbReference type="EMBL" id="LR796235">
    <property type="protein sequence ID" value="CAB4130138.1"/>
    <property type="molecule type" value="Genomic_DNA"/>
</dbReference>